<evidence type="ECO:0000313" key="2">
    <source>
        <dbReference type="Proteomes" id="UP001054902"/>
    </source>
</evidence>
<accession>A0AAD3HG47</accession>
<dbReference type="EMBL" id="BLLK01000077">
    <property type="protein sequence ID" value="GFH62071.1"/>
    <property type="molecule type" value="Genomic_DNA"/>
</dbReference>
<sequence length="131" mass="15112">MSARQRCNVLQCALYEENHEIAKMLCEELYDPENELDLAVYGVLSCCMEGKGIDLVKCVINTEIADKMNERKYNDLVEKAIGEGRVDILKYLEEEVRPIPYVERLVQQYANDASNREVSAYLEQVMNQREG</sequence>
<protein>
    <submittedName>
        <fullName evidence="1">Uncharacterized protein</fullName>
    </submittedName>
</protein>
<dbReference type="Proteomes" id="UP001054902">
    <property type="component" value="Unassembled WGS sequence"/>
</dbReference>
<dbReference type="SUPFAM" id="SSF140860">
    <property type="entry name" value="Pseudo ankyrin repeat-like"/>
    <property type="match status" value="1"/>
</dbReference>
<reference evidence="1 2" key="1">
    <citation type="journal article" date="2021" name="Sci. Rep.">
        <title>The genome of the diatom Chaetoceros tenuissimus carries an ancient integrated fragment of an extant virus.</title>
        <authorList>
            <person name="Hongo Y."/>
            <person name="Kimura K."/>
            <person name="Takaki Y."/>
            <person name="Yoshida Y."/>
            <person name="Baba S."/>
            <person name="Kobayashi G."/>
            <person name="Nagasaki K."/>
            <person name="Hano T."/>
            <person name="Tomaru Y."/>
        </authorList>
    </citation>
    <scope>NUCLEOTIDE SEQUENCE [LARGE SCALE GENOMIC DNA]</scope>
    <source>
        <strain evidence="1 2">NIES-3715</strain>
    </source>
</reference>
<dbReference type="AlphaFoldDB" id="A0AAD3HG47"/>
<comment type="caution">
    <text evidence="1">The sequence shown here is derived from an EMBL/GenBank/DDBJ whole genome shotgun (WGS) entry which is preliminary data.</text>
</comment>
<proteinExistence type="predicted"/>
<organism evidence="1 2">
    <name type="scientific">Chaetoceros tenuissimus</name>
    <dbReference type="NCBI Taxonomy" id="426638"/>
    <lineage>
        <taxon>Eukaryota</taxon>
        <taxon>Sar</taxon>
        <taxon>Stramenopiles</taxon>
        <taxon>Ochrophyta</taxon>
        <taxon>Bacillariophyta</taxon>
        <taxon>Coscinodiscophyceae</taxon>
        <taxon>Chaetocerotophycidae</taxon>
        <taxon>Chaetocerotales</taxon>
        <taxon>Chaetocerotaceae</taxon>
        <taxon>Chaetoceros</taxon>
    </lineage>
</organism>
<keyword evidence="2" id="KW-1185">Reference proteome</keyword>
<evidence type="ECO:0000313" key="1">
    <source>
        <dbReference type="EMBL" id="GFH62071.1"/>
    </source>
</evidence>
<gene>
    <name evidence="1" type="ORF">CTEN210_18547</name>
</gene>
<name>A0AAD3HG47_9STRA</name>